<dbReference type="PROSITE" id="PS51257">
    <property type="entry name" value="PROKAR_LIPOPROTEIN"/>
    <property type="match status" value="1"/>
</dbReference>
<organism evidence="2 3">
    <name type="scientific">Drechslerella dactyloides</name>
    <name type="common">Nematode-trapping fungus</name>
    <name type="synonym">Arthrobotrys dactyloides</name>
    <dbReference type="NCBI Taxonomy" id="74499"/>
    <lineage>
        <taxon>Eukaryota</taxon>
        <taxon>Fungi</taxon>
        <taxon>Dikarya</taxon>
        <taxon>Ascomycota</taxon>
        <taxon>Pezizomycotina</taxon>
        <taxon>Orbiliomycetes</taxon>
        <taxon>Orbiliales</taxon>
        <taxon>Orbiliaceae</taxon>
        <taxon>Drechslerella</taxon>
    </lineage>
</organism>
<dbReference type="AlphaFoldDB" id="A0AAD6NL34"/>
<dbReference type="EMBL" id="JAQGDS010000005">
    <property type="protein sequence ID" value="KAJ6260708.1"/>
    <property type="molecule type" value="Genomic_DNA"/>
</dbReference>
<dbReference type="Proteomes" id="UP001221413">
    <property type="component" value="Unassembled WGS sequence"/>
</dbReference>
<name>A0AAD6NL34_DREDA</name>
<accession>A0AAD6NL34</accession>
<feature type="region of interest" description="Disordered" evidence="1">
    <location>
        <begin position="158"/>
        <end position="199"/>
    </location>
</feature>
<feature type="compositionally biased region" description="Basic and acidic residues" evidence="1">
    <location>
        <begin position="171"/>
        <end position="183"/>
    </location>
</feature>
<evidence type="ECO:0000313" key="2">
    <source>
        <dbReference type="EMBL" id="KAJ6260708.1"/>
    </source>
</evidence>
<dbReference type="InterPro" id="IPR029044">
    <property type="entry name" value="Nucleotide-diphossugar_trans"/>
</dbReference>
<evidence type="ECO:0000313" key="3">
    <source>
        <dbReference type="Proteomes" id="UP001221413"/>
    </source>
</evidence>
<gene>
    <name evidence="2" type="ORF">Dda_4937</name>
</gene>
<evidence type="ECO:0000256" key="1">
    <source>
        <dbReference type="SAM" id="MobiDB-lite"/>
    </source>
</evidence>
<sequence length="487" mass="54788">MKGRIGLRLTSSVLFIFSLILFLSGCVLQRQSMHTLERYYDQIPLPDTHPLTLNKNHRNPKPPPSSKNGRPNSKRPRYGDQQRLMSSTSKEYNSWEEVERAQAEKRMAERLRKVGYVQMVQTLDEVCGAVMAFGDLDRLGSRAARVLVYPESWDMQLEDPSVGATTSTSLRADKEGVKKESRKLSSWRRRDKAKRSQRTTVQDVNVNVEINPPPMTRASSMAAKQHFHTARRLLFHAQERYHAQLIPLPETAISAVTVFNMTSYNRLLYLSHPAQVLKNMDDLLLYTPPAPLAAPRRTSSISGTPLSVSPNFLLITPSATEYRHLTRQLGTSKRATKSQIATVLEDTYAAAGVSIVLPRAPFEFHTSEFFLPPPPSQSHTGSRYASWTADRVQGEGYYIHFDGRKVVTVDGEKTWVPVPQPWKTASLEDGVAPQCAVVADEGVVAAEGDGEKTAGAKWDCSTRDAWRAVYREYRQRRMEVCGLDLEV</sequence>
<feature type="region of interest" description="Disordered" evidence="1">
    <location>
        <begin position="47"/>
        <end position="91"/>
    </location>
</feature>
<reference evidence="2" key="1">
    <citation type="submission" date="2023-01" db="EMBL/GenBank/DDBJ databases">
        <title>The chitinases involved in constricting ring structure development in the nematode-trapping fungus Drechslerella dactyloides.</title>
        <authorList>
            <person name="Wang R."/>
            <person name="Zhang L."/>
            <person name="Tang P."/>
            <person name="Li S."/>
            <person name="Liang L."/>
        </authorList>
    </citation>
    <scope>NUCLEOTIDE SEQUENCE</scope>
    <source>
        <strain evidence="2">YMF1.00031</strain>
    </source>
</reference>
<keyword evidence="3" id="KW-1185">Reference proteome</keyword>
<dbReference type="Gene3D" id="3.90.550.10">
    <property type="entry name" value="Spore Coat Polysaccharide Biosynthesis Protein SpsA, Chain A"/>
    <property type="match status" value="1"/>
</dbReference>
<proteinExistence type="predicted"/>
<protein>
    <recommendedName>
        <fullName evidence="4">Glycosyltransferase family 8 protein</fullName>
    </recommendedName>
</protein>
<feature type="compositionally biased region" description="Basic residues" evidence="1">
    <location>
        <begin position="185"/>
        <end position="197"/>
    </location>
</feature>
<comment type="caution">
    <text evidence="2">The sequence shown here is derived from an EMBL/GenBank/DDBJ whole genome shotgun (WGS) entry which is preliminary data.</text>
</comment>
<evidence type="ECO:0008006" key="4">
    <source>
        <dbReference type="Google" id="ProtNLM"/>
    </source>
</evidence>